<comment type="caution">
    <text evidence="2">The sequence shown here is derived from an EMBL/GenBank/DDBJ whole genome shotgun (WGS) entry which is preliminary data.</text>
</comment>
<feature type="signal peptide" evidence="1">
    <location>
        <begin position="1"/>
        <end position="19"/>
    </location>
</feature>
<name>A0A226EKY9_FOLCA</name>
<protein>
    <submittedName>
        <fullName evidence="2">Uncharacterized protein</fullName>
    </submittedName>
</protein>
<proteinExistence type="predicted"/>
<sequence length="109" mass="11239">MNKIVILFGVLVALIAVQAAPPPQAAAHDVEDESEDVGLELTGDAVVEIEGGRAKRSAEPQWGNYGGYGSYGGYGGGRGYYGGGGYGRGYGGGYGHHHRGGHHRGGFYG</sequence>
<evidence type="ECO:0000313" key="3">
    <source>
        <dbReference type="Proteomes" id="UP000198287"/>
    </source>
</evidence>
<feature type="chain" id="PRO_5012013909" evidence="1">
    <location>
        <begin position="20"/>
        <end position="109"/>
    </location>
</feature>
<accession>A0A226EKY9</accession>
<dbReference type="AlphaFoldDB" id="A0A226EKY9"/>
<organism evidence="2 3">
    <name type="scientific">Folsomia candida</name>
    <name type="common">Springtail</name>
    <dbReference type="NCBI Taxonomy" id="158441"/>
    <lineage>
        <taxon>Eukaryota</taxon>
        <taxon>Metazoa</taxon>
        <taxon>Ecdysozoa</taxon>
        <taxon>Arthropoda</taxon>
        <taxon>Hexapoda</taxon>
        <taxon>Collembola</taxon>
        <taxon>Entomobryomorpha</taxon>
        <taxon>Isotomoidea</taxon>
        <taxon>Isotomidae</taxon>
        <taxon>Proisotominae</taxon>
        <taxon>Folsomia</taxon>
    </lineage>
</organism>
<keyword evidence="3" id="KW-1185">Reference proteome</keyword>
<evidence type="ECO:0000256" key="1">
    <source>
        <dbReference type="SAM" id="SignalP"/>
    </source>
</evidence>
<dbReference type="EMBL" id="LNIX01000003">
    <property type="protein sequence ID" value="OXA58365.1"/>
    <property type="molecule type" value="Genomic_DNA"/>
</dbReference>
<keyword evidence="1" id="KW-0732">Signal</keyword>
<reference evidence="2 3" key="1">
    <citation type="submission" date="2015-12" db="EMBL/GenBank/DDBJ databases">
        <title>The genome of Folsomia candida.</title>
        <authorList>
            <person name="Faddeeva A."/>
            <person name="Derks M.F."/>
            <person name="Anvar Y."/>
            <person name="Smit S."/>
            <person name="Van Straalen N."/>
            <person name="Roelofs D."/>
        </authorList>
    </citation>
    <scope>NUCLEOTIDE SEQUENCE [LARGE SCALE GENOMIC DNA]</scope>
    <source>
        <strain evidence="2 3">VU population</strain>
        <tissue evidence="2">Whole body</tissue>
    </source>
</reference>
<dbReference type="Proteomes" id="UP000198287">
    <property type="component" value="Unassembled WGS sequence"/>
</dbReference>
<gene>
    <name evidence="2" type="ORF">Fcan01_06702</name>
</gene>
<evidence type="ECO:0000313" key="2">
    <source>
        <dbReference type="EMBL" id="OXA58365.1"/>
    </source>
</evidence>